<evidence type="ECO:0000259" key="6">
    <source>
        <dbReference type="Pfam" id="PF02826"/>
    </source>
</evidence>
<keyword evidence="3" id="KW-0520">NAD</keyword>
<name>A0A5J4JJI6_9BACI</name>
<dbReference type="InterPro" id="IPR050857">
    <property type="entry name" value="D-2-hydroxyacid_DH"/>
</dbReference>
<dbReference type="InterPro" id="IPR036291">
    <property type="entry name" value="NAD(P)-bd_dom_sf"/>
</dbReference>
<organism evidence="7 8">
    <name type="scientific">Weizmannia acidilactici</name>
    <dbReference type="NCBI Taxonomy" id="2607726"/>
    <lineage>
        <taxon>Bacteria</taxon>
        <taxon>Bacillati</taxon>
        <taxon>Bacillota</taxon>
        <taxon>Bacilli</taxon>
        <taxon>Bacillales</taxon>
        <taxon>Bacillaceae</taxon>
        <taxon>Heyndrickxia</taxon>
    </lineage>
</organism>
<keyword evidence="2 4" id="KW-0560">Oxidoreductase</keyword>
<dbReference type="Proteomes" id="UP000391919">
    <property type="component" value="Unassembled WGS sequence"/>
</dbReference>
<keyword evidence="8" id="KW-1185">Reference proteome</keyword>
<dbReference type="Pfam" id="PF02826">
    <property type="entry name" value="2-Hacid_dh_C"/>
    <property type="match status" value="1"/>
</dbReference>
<dbReference type="PROSITE" id="PS00671">
    <property type="entry name" value="D_2_HYDROXYACID_DH_3"/>
    <property type="match status" value="1"/>
</dbReference>
<evidence type="ECO:0000256" key="1">
    <source>
        <dbReference type="ARBA" id="ARBA00005854"/>
    </source>
</evidence>
<gene>
    <name evidence="7" type="ORF">BpJC7_21980</name>
</gene>
<dbReference type="EMBL" id="BKZQ01000030">
    <property type="protein sequence ID" value="GER70895.1"/>
    <property type="molecule type" value="Genomic_DNA"/>
</dbReference>
<dbReference type="InterPro" id="IPR006139">
    <property type="entry name" value="D-isomer_2_OHA_DH_cat_dom"/>
</dbReference>
<dbReference type="PANTHER" id="PTHR42789:SF1">
    <property type="entry name" value="D-ISOMER SPECIFIC 2-HYDROXYACID DEHYDROGENASE FAMILY PROTEIN (AFU_ORTHOLOGUE AFUA_6G10090)"/>
    <property type="match status" value="1"/>
</dbReference>
<feature type="domain" description="D-isomer specific 2-hydroxyacid dehydrogenase catalytic" evidence="5">
    <location>
        <begin position="18"/>
        <end position="315"/>
    </location>
</feature>
<dbReference type="Pfam" id="PF00389">
    <property type="entry name" value="2-Hacid_dh"/>
    <property type="match status" value="1"/>
</dbReference>
<dbReference type="AlphaFoldDB" id="A0A5J4JJI6"/>
<dbReference type="Gene3D" id="3.40.50.720">
    <property type="entry name" value="NAD(P)-binding Rossmann-like Domain"/>
    <property type="match status" value="2"/>
</dbReference>
<dbReference type="GO" id="GO:0016616">
    <property type="term" value="F:oxidoreductase activity, acting on the CH-OH group of donors, NAD or NADP as acceptor"/>
    <property type="evidence" value="ECO:0007669"/>
    <property type="project" value="InterPro"/>
</dbReference>
<dbReference type="FunFam" id="3.40.50.720:FF:000203">
    <property type="entry name" value="D-3-phosphoglycerate dehydrogenase (SerA)"/>
    <property type="match status" value="1"/>
</dbReference>
<comment type="similarity">
    <text evidence="1 4">Belongs to the D-isomer specific 2-hydroxyacid dehydrogenase family.</text>
</comment>
<evidence type="ECO:0000313" key="7">
    <source>
        <dbReference type="EMBL" id="GER70895.1"/>
    </source>
</evidence>
<accession>A0A5J4JJI6</accession>
<evidence type="ECO:0000256" key="3">
    <source>
        <dbReference type="ARBA" id="ARBA00023027"/>
    </source>
</evidence>
<evidence type="ECO:0000256" key="4">
    <source>
        <dbReference type="RuleBase" id="RU003719"/>
    </source>
</evidence>
<dbReference type="CDD" id="cd12172">
    <property type="entry name" value="PGDH_like_2"/>
    <property type="match status" value="1"/>
</dbReference>
<evidence type="ECO:0000259" key="5">
    <source>
        <dbReference type="Pfam" id="PF00389"/>
    </source>
</evidence>
<reference evidence="7 8" key="1">
    <citation type="submission" date="2019-09" db="EMBL/GenBank/DDBJ databases">
        <title>Draft genome sequence of Bacillus sp. JC-7.</title>
        <authorList>
            <person name="Tanaka N."/>
            <person name="Shiwa Y."/>
            <person name="Fujita N."/>
            <person name="Tanasupawat S."/>
        </authorList>
    </citation>
    <scope>NUCLEOTIDE SEQUENCE [LARGE SCALE GENOMIC DNA]</scope>
    <source>
        <strain evidence="7 8">JC-7</strain>
    </source>
</reference>
<protein>
    <submittedName>
        <fullName evidence="7">2-hydroxyacid dehydrogenase</fullName>
    </submittedName>
</protein>
<dbReference type="InterPro" id="IPR029753">
    <property type="entry name" value="D-isomer_DH_CS"/>
</dbReference>
<feature type="domain" description="D-isomer specific 2-hydroxyacid dehydrogenase NAD-binding" evidence="6">
    <location>
        <begin position="112"/>
        <end position="283"/>
    </location>
</feature>
<dbReference type="RefSeq" id="WP_026104844.1">
    <property type="nucleotide sequence ID" value="NZ_BKZP01000010.1"/>
</dbReference>
<dbReference type="GO" id="GO:0051287">
    <property type="term" value="F:NAD binding"/>
    <property type="evidence" value="ECO:0007669"/>
    <property type="project" value="InterPro"/>
</dbReference>
<proteinExistence type="inferred from homology"/>
<evidence type="ECO:0000256" key="2">
    <source>
        <dbReference type="ARBA" id="ARBA00023002"/>
    </source>
</evidence>
<dbReference type="SUPFAM" id="SSF51735">
    <property type="entry name" value="NAD(P)-binding Rossmann-fold domains"/>
    <property type="match status" value="1"/>
</dbReference>
<comment type="caution">
    <text evidence="7">The sequence shown here is derived from an EMBL/GenBank/DDBJ whole genome shotgun (WGS) entry which is preliminary data.</text>
</comment>
<sequence>MKVLFSIGRPFYEAYPQIVENLENLGVEVSCLIKDYAADQRELMAYLKDADIYINGIDRVDKEVIDAAPSLKYILKYGTGVDNIDLDYAAEKGIFVTNAPGQNASSVAELAVGLMLSVSRQIPKSDRAVKAGGWGIAIGNELGGKRLGIIGFGSIGQKIAQLASGFGMEIVASGTYMNVQAARKWDVSFVELEELLETSDYVTVCTALKSSTYRMLDRKRLALMKRSAFLINIARGDIIDEGALYEVLKAGSIKGAALDVFSKEPTDSKLAGLPNVVATPHIGGATAECVRRIGKITEKNIGRFLSGLPVSHLVNTPQTIQ</sequence>
<dbReference type="InterPro" id="IPR006140">
    <property type="entry name" value="D-isomer_DH_NAD-bd"/>
</dbReference>
<dbReference type="PANTHER" id="PTHR42789">
    <property type="entry name" value="D-ISOMER SPECIFIC 2-HYDROXYACID DEHYDROGENASE FAMILY PROTEIN (AFU_ORTHOLOGUE AFUA_6G10090)"/>
    <property type="match status" value="1"/>
</dbReference>
<dbReference type="SUPFAM" id="SSF52283">
    <property type="entry name" value="Formate/glycerate dehydrogenase catalytic domain-like"/>
    <property type="match status" value="1"/>
</dbReference>
<evidence type="ECO:0000313" key="8">
    <source>
        <dbReference type="Proteomes" id="UP000391919"/>
    </source>
</evidence>